<keyword evidence="2" id="KW-1185">Reference proteome</keyword>
<protein>
    <submittedName>
        <fullName evidence="1">Uncharacterized protein</fullName>
    </submittedName>
</protein>
<dbReference type="OrthoDB" id="5404738at2759"/>
<evidence type="ECO:0000313" key="2">
    <source>
        <dbReference type="Proteomes" id="UP000235672"/>
    </source>
</evidence>
<organism evidence="1 2">
    <name type="scientific">Hyaloscypha hepaticicola</name>
    <dbReference type="NCBI Taxonomy" id="2082293"/>
    <lineage>
        <taxon>Eukaryota</taxon>
        <taxon>Fungi</taxon>
        <taxon>Dikarya</taxon>
        <taxon>Ascomycota</taxon>
        <taxon>Pezizomycotina</taxon>
        <taxon>Leotiomycetes</taxon>
        <taxon>Helotiales</taxon>
        <taxon>Hyaloscyphaceae</taxon>
        <taxon>Hyaloscypha</taxon>
    </lineage>
</organism>
<evidence type="ECO:0000313" key="1">
    <source>
        <dbReference type="EMBL" id="PMD27305.1"/>
    </source>
</evidence>
<dbReference type="AlphaFoldDB" id="A0A2J6QLZ8"/>
<dbReference type="EMBL" id="KZ613466">
    <property type="protein sequence ID" value="PMD27305.1"/>
    <property type="molecule type" value="Genomic_DNA"/>
</dbReference>
<name>A0A2J6QLZ8_9HELO</name>
<proteinExistence type="predicted"/>
<reference evidence="1 2" key="1">
    <citation type="submission" date="2016-05" db="EMBL/GenBank/DDBJ databases">
        <title>A degradative enzymes factory behind the ericoid mycorrhizal symbiosis.</title>
        <authorList>
            <consortium name="DOE Joint Genome Institute"/>
            <person name="Martino E."/>
            <person name="Morin E."/>
            <person name="Grelet G."/>
            <person name="Kuo A."/>
            <person name="Kohler A."/>
            <person name="Daghino S."/>
            <person name="Barry K."/>
            <person name="Choi C."/>
            <person name="Cichocki N."/>
            <person name="Clum A."/>
            <person name="Copeland A."/>
            <person name="Hainaut M."/>
            <person name="Haridas S."/>
            <person name="Labutti K."/>
            <person name="Lindquist E."/>
            <person name="Lipzen A."/>
            <person name="Khouja H.-R."/>
            <person name="Murat C."/>
            <person name="Ohm R."/>
            <person name="Olson A."/>
            <person name="Spatafora J."/>
            <person name="Veneault-Fourrey C."/>
            <person name="Henrissat B."/>
            <person name="Grigoriev I."/>
            <person name="Martin F."/>
            <person name="Perotto S."/>
        </authorList>
    </citation>
    <scope>NUCLEOTIDE SEQUENCE [LARGE SCALE GENOMIC DNA]</scope>
    <source>
        <strain evidence="1 2">UAMH 7357</strain>
    </source>
</reference>
<dbReference type="Proteomes" id="UP000235672">
    <property type="component" value="Unassembled WGS sequence"/>
</dbReference>
<gene>
    <name evidence="1" type="ORF">NA56DRAFT_641023</name>
</gene>
<accession>A0A2J6QLZ8</accession>
<sequence>MKEIQRRREALKTFVSFNSGTSELHKTIEKAREIIDHSKAEISRLWKGLSQRNRRTGSPHARIYEIRRSSLMGSRRGI</sequence>